<organism evidence="2 3">
    <name type="scientific">Arachis hypogaea</name>
    <name type="common">Peanut</name>
    <dbReference type="NCBI Taxonomy" id="3818"/>
    <lineage>
        <taxon>Eukaryota</taxon>
        <taxon>Viridiplantae</taxon>
        <taxon>Streptophyta</taxon>
        <taxon>Embryophyta</taxon>
        <taxon>Tracheophyta</taxon>
        <taxon>Spermatophyta</taxon>
        <taxon>Magnoliopsida</taxon>
        <taxon>eudicotyledons</taxon>
        <taxon>Gunneridae</taxon>
        <taxon>Pentapetalae</taxon>
        <taxon>rosids</taxon>
        <taxon>fabids</taxon>
        <taxon>Fabales</taxon>
        <taxon>Fabaceae</taxon>
        <taxon>Papilionoideae</taxon>
        <taxon>50 kb inversion clade</taxon>
        <taxon>dalbergioids sensu lato</taxon>
        <taxon>Dalbergieae</taxon>
        <taxon>Pterocarpus clade</taxon>
        <taxon>Arachis</taxon>
    </lineage>
</organism>
<evidence type="ECO:0000256" key="1">
    <source>
        <dbReference type="RuleBase" id="RU367018"/>
    </source>
</evidence>
<keyword evidence="1" id="KW-0539">Nucleus</keyword>
<comment type="function">
    <text evidence="1">Putative transcription activator involved in regulating light control of development.</text>
</comment>
<comment type="subcellular location">
    <subcellularLocation>
        <location evidence="1">Nucleus</location>
    </subcellularLocation>
</comment>
<evidence type="ECO:0000313" key="2">
    <source>
        <dbReference type="EMBL" id="RYR54151.1"/>
    </source>
</evidence>
<dbReference type="InterPro" id="IPR031052">
    <property type="entry name" value="FHY3/FAR1"/>
</dbReference>
<dbReference type="GO" id="GO:0006355">
    <property type="term" value="P:regulation of DNA-templated transcription"/>
    <property type="evidence" value="ECO:0007669"/>
    <property type="project" value="UniProtKB-UniRule"/>
</dbReference>
<dbReference type="PANTHER" id="PTHR31669">
    <property type="entry name" value="PROTEIN FAR1-RELATED SEQUENCE 10-RELATED"/>
    <property type="match status" value="1"/>
</dbReference>
<comment type="similarity">
    <text evidence="1">Belongs to the FHY3/FAR1 family.</text>
</comment>
<dbReference type="GO" id="GO:0005634">
    <property type="term" value="C:nucleus"/>
    <property type="evidence" value="ECO:0007669"/>
    <property type="project" value="UniProtKB-SubCell"/>
</dbReference>
<keyword evidence="1" id="KW-0862">Zinc</keyword>
<dbReference type="AlphaFoldDB" id="A0A445CT94"/>
<dbReference type="EMBL" id="SDMP01000006">
    <property type="protein sequence ID" value="RYR54151.1"/>
    <property type="molecule type" value="Genomic_DNA"/>
</dbReference>
<dbReference type="Proteomes" id="UP000289738">
    <property type="component" value="Chromosome A06"/>
</dbReference>
<keyword evidence="1" id="KW-0863">Zinc-finger</keyword>
<dbReference type="PANTHER" id="PTHR31669:SF283">
    <property type="entry name" value="PROTEIN FAR1-RELATED SEQUENCE"/>
    <property type="match status" value="1"/>
</dbReference>
<accession>A0A445CT94</accession>
<keyword evidence="3" id="KW-1185">Reference proteome</keyword>
<reference evidence="2 3" key="1">
    <citation type="submission" date="2019-01" db="EMBL/GenBank/DDBJ databases">
        <title>Sequencing of cultivated peanut Arachis hypogaea provides insights into genome evolution and oil improvement.</title>
        <authorList>
            <person name="Chen X."/>
        </authorList>
    </citation>
    <scope>NUCLEOTIDE SEQUENCE [LARGE SCALE GENOMIC DNA]</scope>
    <source>
        <strain evidence="3">cv. Fuhuasheng</strain>
        <tissue evidence="2">Leaves</tissue>
    </source>
</reference>
<protein>
    <recommendedName>
        <fullName evidence="1">Protein FAR1-RELATED SEQUENCE</fullName>
    </recommendedName>
</protein>
<dbReference type="GO" id="GO:0008270">
    <property type="term" value="F:zinc ion binding"/>
    <property type="evidence" value="ECO:0007669"/>
    <property type="project" value="UniProtKB-UniRule"/>
</dbReference>
<keyword evidence="1" id="KW-0479">Metal-binding</keyword>
<comment type="caution">
    <text evidence="2">The sequence shown here is derived from an EMBL/GenBank/DDBJ whole genome shotgun (WGS) entry which is preliminary data.</text>
</comment>
<sequence length="117" mass="14171">MSHVVWNSFTKDTFDKNWNDFITKYGLGGNKWLLEPYEDRHIWIPVYLDYHFWVGMRSTQRSESMHAFFNKFITRNNFLSQFVKQYDNCRASKEQREREFDAADFYTVISCTTKLAI</sequence>
<evidence type="ECO:0000313" key="3">
    <source>
        <dbReference type="Proteomes" id="UP000289738"/>
    </source>
</evidence>
<name>A0A445CT94_ARAHY</name>
<gene>
    <name evidence="2" type="ORF">Ahy_A06g029403</name>
</gene>
<proteinExistence type="inferred from homology"/>